<evidence type="ECO:0000313" key="7">
    <source>
        <dbReference type="Proteomes" id="UP001165065"/>
    </source>
</evidence>
<evidence type="ECO:0000256" key="1">
    <source>
        <dbReference type="ARBA" id="ARBA00012346"/>
    </source>
</evidence>
<protein>
    <recommendedName>
        <fullName evidence="1">gamma-glutamylcyclotransferase</fullName>
        <ecNumber evidence="1">4.3.2.9</ecNumber>
    </recommendedName>
</protein>
<evidence type="ECO:0000256" key="2">
    <source>
        <dbReference type="ARBA" id="ARBA00023239"/>
    </source>
</evidence>
<keyword evidence="5" id="KW-0812">Transmembrane</keyword>
<feature type="active site" description="Proton acceptor" evidence="3">
    <location>
        <position position="31"/>
    </location>
</feature>
<reference evidence="7" key="1">
    <citation type="journal article" date="2023" name="Commun. Biol.">
        <title>Genome analysis of Parmales, the sister group of diatoms, reveals the evolutionary specialization of diatoms from phago-mixotrophs to photoautotrophs.</title>
        <authorList>
            <person name="Ban H."/>
            <person name="Sato S."/>
            <person name="Yoshikawa S."/>
            <person name="Yamada K."/>
            <person name="Nakamura Y."/>
            <person name="Ichinomiya M."/>
            <person name="Sato N."/>
            <person name="Blanc-Mathieu R."/>
            <person name="Endo H."/>
            <person name="Kuwata A."/>
            <person name="Ogata H."/>
        </authorList>
    </citation>
    <scope>NUCLEOTIDE SEQUENCE [LARGE SCALE GENOMIC DNA]</scope>
</reference>
<dbReference type="PANTHER" id="PTHR12935:SF0">
    <property type="entry name" value="GAMMA-GLUTAMYLCYCLOTRANSFERASE"/>
    <property type="match status" value="1"/>
</dbReference>
<keyword evidence="2" id="KW-0456">Lyase</keyword>
<evidence type="ECO:0000313" key="6">
    <source>
        <dbReference type="EMBL" id="GMI36894.1"/>
    </source>
</evidence>
<dbReference type="OrthoDB" id="2017317at2759"/>
<dbReference type="Proteomes" id="UP001165065">
    <property type="component" value="Unassembled WGS sequence"/>
</dbReference>
<accession>A0A9W7G987</accession>
<dbReference type="EC" id="4.3.2.9" evidence="1"/>
<dbReference type="PANTHER" id="PTHR12935">
    <property type="entry name" value="GAMMA-GLUTAMYLCYCLOTRANSFERASE"/>
    <property type="match status" value="1"/>
</dbReference>
<dbReference type="EMBL" id="BRYA01000979">
    <property type="protein sequence ID" value="GMI36894.1"/>
    <property type="molecule type" value="Genomic_DNA"/>
</dbReference>
<comment type="caution">
    <text evidence="6">The sequence shown here is derived from an EMBL/GenBank/DDBJ whole genome shotgun (WGS) entry which is preliminary data.</text>
</comment>
<organism evidence="6 7">
    <name type="scientific">Triparma columacea</name>
    <dbReference type="NCBI Taxonomy" id="722753"/>
    <lineage>
        <taxon>Eukaryota</taxon>
        <taxon>Sar</taxon>
        <taxon>Stramenopiles</taxon>
        <taxon>Ochrophyta</taxon>
        <taxon>Bolidophyceae</taxon>
        <taxon>Parmales</taxon>
        <taxon>Triparmaceae</taxon>
        <taxon>Triparma</taxon>
    </lineage>
</organism>
<dbReference type="InterPro" id="IPR017939">
    <property type="entry name" value="G-Glutamylcylcotransferase"/>
</dbReference>
<keyword evidence="7" id="KW-1185">Reference proteome</keyword>
<keyword evidence="5" id="KW-0472">Membrane</keyword>
<dbReference type="GO" id="GO:0003839">
    <property type="term" value="F:gamma-glutamylcyclotransferase activity"/>
    <property type="evidence" value="ECO:0007669"/>
    <property type="project" value="UniProtKB-EC"/>
</dbReference>
<dbReference type="Pfam" id="PF13772">
    <property type="entry name" value="AIG2_2"/>
    <property type="match status" value="1"/>
</dbReference>
<dbReference type="AlphaFoldDB" id="A0A9W7G987"/>
<feature type="binding site" evidence="4">
    <location>
        <position position="79"/>
    </location>
    <ligand>
        <name>substrate</name>
    </ligand>
</feature>
<feature type="transmembrane region" description="Helical" evidence="5">
    <location>
        <begin position="162"/>
        <end position="184"/>
    </location>
</feature>
<gene>
    <name evidence="6" type="ORF">TrCOL_g13032</name>
</gene>
<proteinExistence type="predicted"/>
<sequence>MAGIYPSPNSTIHGALATLPREDYENLWMSEGGGMDKPSYEEVEVECYKYNEVTPVKAIAFMARPHARLKNDGDPSRRYMRMLINGASELGLEQEYQKYLKDLVTDATPRYLRMIAINHLFLTSWMFRTKKRTAARVISNAVNYFYLSSGNSTFITRRISQLLQAIVLLPGALVGSFIRAWGWWKGREVNGMMKIIIDDGEEGGDE</sequence>
<name>A0A9W7G987_9STRA</name>
<evidence type="ECO:0000256" key="4">
    <source>
        <dbReference type="PIRSR" id="PIRSR617939-2"/>
    </source>
</evidence>
<evidence type="ECO:0000256" key="5">
    <source>
        <dbReference type="SAM" id="Phobius"/>
    </source>
</evidence>
<evidence type="ECO:0000256" key="3">
    <source>
        <dbReference type="PIRSR" id="PIRSR617939-1"/>
    </source>
</evidence>
<keyword evidence="5" id="KW-1133">Transmembrane helix</keyword>
<dbReference type="Gene3D" id="3.10.490.10">
    <property type="entry name" value="Gamma-glutamyl cyclotransferase-like"/>
    <property type="match status" value="1"/>
</dbReference>